<dbReference type="InterPro" id="IPR051639">
    <property type="entry name" value="BCD1"/>
</dbReference>
<comment type="function">
    <text evidence="8">Required for box C/D snoRNAs accumulation involved in snoRNA processing, snoRNA transport to the nucleolus and ribosome biogenesis.</text>
</comment>
<dbReference type="GO" id="GO:0008270">
    <property type="term" value="F:zinc ion binding"/>
    <property type="evidence" value="ECO:0007669"/>
    <property type="project" value="UniProtKB-UniRule"/>
</dbReference>
<evidence type="ECO:0000256" key="3">
    <source>
        <dbReference type="ARBA" id="ARBA00022553"/>
    </source>
</evidence>
<comment type="subunit">
    <text evidence="10">Interacts with FBL, SNU13, NOP58, NUFIP1, RUVBL1, RUVBL2 and TAF9. Interacts (via HIT-type zinc finger) with the RUVBL1/RUVBL2 complex in the presence of ADP.</text>
</comment>
<evidence type="ECO:0000259" key="15">
    <source>
        <dbReference type="PROSITE" id="PS51083"/>
    </source>
</evidence>
<evidence type="ECO:0000313" key="17">
    <source>
        <dbReference type="Proteomes" id="UP000799440"/>
    </source>
</evidence>
<keyword evidence="6" id="KW-0862">Zinc</keyword>
<comment type="similarity">
    <text evidence="9">Belongs to the BCD1 family.</text>
</comment>
<keyword evidence="5 13" id="KW-0863">Zinc-finger</keyword>
<evidence type="ECO:0000313" key="16">
    <source>
        <dbReference type="EMBL" id="KAF2747300.1"/>
    </source>
</evidence>
<dbReference type="Gene3D" id="3.30.60.190">
    <property type="match status" value="1"/>
</dbReference>
<evidence type="ECO:0000256" key="13">
    <source>
        <dbReference type="PROSITE-ProRule" id="PRU00453"/>
    </source>
</evidence>
<dbReference type="EMBL" id="MU006573">
    <property type="protein sequence ID" value="KAF2747300.1"/>
    <property type="molecule type" value="Genomic_DNA"/>
</dbReference>
<dbReference type="InterPro" id="IPR057721">
    <property type="entry name" value="BCD1_alpha/beta"/>
</dbReference>
<dbReference type="Pfam" id="PF25790">
    <property type="entry name" value="BCD1"/>
    <property type="match status" value="1"/>
</dbReference>
<dbReference type="AlphaFoldDB" id="A0A6A6VCJ0"/>
<organism evidence="16 17">
    <name type="scientific">Sporormia fimetaria CBS 119925</name>
    <dbReference type="NCBI Taxonomy" id="1340428"/>
    <lineage>
        <taxon>Eukaryota</taxon>
        <taxon>Fungi</taxon>
        <taxon>Dikarya</taxon>
        <taxon>Ascomycota</taxon>
        <taxon>Pezizomycotina</taxon>
        <taxon>Dothideomycetes</taxon>
        <taxon>Pleosporomycetidae</taxon>
        <taxon>Pleosporales</taxon>
        <taxon>Sporormiaceae</taxon>
        <taxon>Sporormia</taxon>
    </lineage>
</organism>
<dbReference type="InterPro" id="IPR007529">
    <property type="entry name" value="Znf_HIT"/>
</dbReference>
<evidence type="ECO:0000256" key="6">
    <source>
        <dbReference type="ARBA" id="ARBA00022833"/>
    </source>
</evidence>
<keyword evidence="7" id="KW-0832">Ubl conjugation</keyword>
<dbReference type="Proteomes" id="UP000799440">
    <property type="component" value="Unassembled WGS sequence"/>
</dbReference>
<evidence type="ECO:0000256" key="11">
    <source>
        <dbReference type="ARBA" id="ARBA00068630"/>
    </source>
</evidence>
<keyword evidence="3" id="KW-0597">Phosphoprotein</keyword>
<dbReference type="PANTHER" id="PTHR13483:SF11">
    <property type="entry name" value="ZINC FINGER HIT DOMAIN-CONTAINING PROTEIN 3"/>
    <property type="match status" value="1"/>
</dbReference>
<proteinExistence type="inferred from homology"/>
<dbReference type="GO" id="GO:0048254">
    <property type="term" value="P:snoRNA localization"/>
    <property type="evidence" value="ECO:0007669"/>
    <property type="project" value="TreeGrafter"/>
</dbReference>
<evidence type="ECO:0000256" key="9">
    <source>
        <dbReference type="ARBA" id="ARBA00049654"/>
    </source>
</evidence>
<feature type="region of interest" description="Disordered" evidence="14">
    <location>
        <begin position="179"/>
        <end position="280"/>
    </location>
</feature>
<feature type="compositionally biased region" description="Polar residues" evidence="14">
    <location>
        <begin position="192"/>
        <end position="206"/>
    </location>
</feature>
<evidence type="ECO:0000256" key="8">
    <source>
        <dbReference type="ARBA" id="ARBA00049598"/>
    </source>
</evidence>
<evidence type="ECO:0000256" key="7">
    <source>
        <dbReference type="ARBA" id="ARBA00022843"/>
    </source>
</evidence>
<reference evidence="16" key="1">
    <citation type="journal article" date="2020" name="Stud. Mycol.">
        <title>101 Dothideomycetes genomes: a test case for predicting lifestyles and emergence of pathogens.</title>
        <authorList>
            <person name="Haridas S."/>
            <person name="Albert R."/>
            <person name="Binder M."/>
            <person name="Bloem J."/>
            <person name="Labutti K."/>
            <person name="Salamov A."/>
            <person name="Andreopoulos B."/>
            <person name="Baker S."/>
            <person name="Barry K."/>
            <person name="Bills G."/>
            <person name="Bluhm B."/>
            <person name="Cannon C."/>
            <person name="Castanera R."/>
            <person name="Culley D."/>
            <person name="Daum C."/>
            <person name="Ezra D."/>
            <person name="Gonzalez J."/>
            <person name="Henrissat B."/>
            <person name="Kuo A."/>
            <person name="Liang C."/>
            <person name="Lipzen A."/>
            <person name="Lutzoni F."/>
            <person name="Magnuson J."/>
            <person name="Mondo S."/>
            <person name="Nolan M."/>
            <person name="Ohm R."/>
            <person name="Pangilinan J."/>
            <person name="Park H.-J."/>
            <person name="Ramirez L."/>
            <person name="Alfaro M."/>
            <person name="Sun H."/>
            <person name="Tritt A."/>
            <person name="Yoshinaga Y."/>
            <person name="Zwiers L.-H."/>
            <person name="Turgeon B."/>
            <person name="Goodwin S."/>
            <person name="Spatafora J."/>
            <person name="Crous P."/>
            <person name="Grigoriev I."/>
        </authorList>
    </citation>
    <scope>NUCLEOTIDE SEQUENCE</scope>
    <source>
        <strain evidence="16">CBS 119925</strain>
    </source>
</reference>
<gene>
    <name evidence="16" type="ORF">M011DRAFT_486584</name>
</gene>
<evidence type="ECO:0000256" key="1">
    <source>
        <dbReference type="ARBA" id="ARBA00022499"/>
    </source>
</evidence>
<dbReference type="Pfam" id="PF04438">
    <property type="entry name" value="zf-HIT"/>
    <property type="match status" value="1"/>
</dbReference>
<accession>A0A6A6VCJ0</accession>
<name>A0A6A6VCJ0_9PLEO</name>
<dbReference type="GO" id="GO:0070761">
    <property type="term" value="C:pre-snoRNP complex"/>
    <property type="evidence" value="ECO:0007669"/>
    <property type="project" value="TreeGrafter"/>
</dbReference>
<feature type="compositionally biased region" description="Basic and acidic residues" evidence="14">
    <location>
        <begin position="83"/>
        <end position="93"/>
    </location>
</feature>
<feature type="compositionally biased region" description="Polar residues" evidence="14">
    <location>
        <begin position="247"/>
        <end position="263"/>
    </location>
</feature>
<dbReference type="GO" id="GO:0000492">
    <property type="term" value="P:box C/D snoRNP assembly"/>
    <property type="evidence" value="ECO:0007669"/>
    <property type="project" value="TreeGrafter"/>
</dbReference>
<feature type="domain" description="HIT-type" evidence="15">
    <location>
        <begin position="11"/>
        <end position="45"/>
    </location>
</feature>
<keyword evidence="1" id="KW-1017">Isopeptide bond</keyword>
<keyword evidence="2" id="KW-0690">Ribosome biogenesis</keyword>
<sequence>MADEALLSDLCSICNTTKSKYRCPGCSSRTCSLPCYKKHQTWAQCTGKRDPTAYVKKSQLATPAGIDHDYNFLSSIERGLQKAERDVESKVDTSESQGSKKSRPSAKHLSDAGITVIRAPKGLSRERENRTQWSKKKHIQWTVEWIHPDKSRTLSGVSEKAHIGQAYQYHVNDLDSQKVPAKKRKLEHQKDSTNTQSQDQSLLQETDQPDEPAQKKTEIEVPSDSTSSDAQALPQQTTNEPDEHTTSKSTTDQPSTFGAQASAESRPEAVQPPPPTHYFFLHRPRTLSPLPVLIPVSRDTTLQSTLRGRTILEFPTIYVFNTPDPPVADFVLDQEYEKQEREKLGEFESVVREAEGELGRGEVGAVAESEGERQMGLDESKIADVLKLDLGGVV</sequence>
<evidence type="ECO:0000256" key="10">
    <source>
        <dbReference type="ARBA" id="ARBA00061949"/>
    </source>
</evidence>
<evidence type="ECO:0000256" key="14">
    <source>
        <dbReference type="SAM" id="MobiDB-lite"/>
    </source>
</evidence>
<dbReference type="GO" id="GO:0005634">
    <property type="term" value="C:nucleus"/>
    <property type="evidence" value="ECO:0007669"/>
    <property type="project" value="TreeGrafter"/>
</dbReference>
<feature type="compositionally biased region" description="Polar residues" evidence="14">
    <location>
        <begin position="223"/>
        <end position="239"/>
    </location>
</feature>
<evidence type="ECO:0000256" key="12">
    <source>
        <dbReference type="ARBA" id="ARBA00077531"/>
    </source>
</evidence>
<protein>
    <recommendedName>
        <fullName evidence="11">Box C/D snoRNA protein 1</fullName>
    </recommendedName>
    <alternativeName>
        <fullName evidence="12">Zinc finger HIT domain-containing protein 6</fullName>
    </alternativeName>
</protein>
<evidence type="ECO:0000256" key="4">
    <source>
        <dbReference type="ARBA" id="ARBA00022723"/>
    </source>
</evidence>
<dbReference type="GO" id="GO:0000463">
    <property type="term" value="P:maturation of LSU-rRNA from tricistronic rRNA transcript (SSU-rRNA, 5.8S rRNA, LSU-rRNA)"/>
    <property type="evidence" value="ECO:0007669"/>
    <property type="project" value="TreeGrafter"/>
</dbReference>
<dbReference type="PROSITE" id="PS51083">
    <property type="entry name" value="ZF_HIT"/>
    <property type="match status" value="1"/>
</dbReference>
<dbReference type="OrthoDB" id="272357at2759"/>
<keyword evidence="4" id="KW-0479">Metal-binding</keyword>
<dbReference type="PANTHER" id="PTHR13483">
    <property type="entry name" value="BOX C_D SNORNA PROTEIN 1-RELATED"/>
    <property type="match status" value="1"/>
</dbReference>
<dbReference type="SUPFAM" id="SSF144232">
    <property type="entry name" value="HIT/MYND zinc finger-like"/>
    <property type="match status" value="1"/>
</dbReference>
<feature type="region of interest" description="Disordered" evidence="14">
    <location>
        <begin position="83"/>
        <end position="134"/>
    </location>
</feature>
<keyword evidence="17" id="KW-1185">Reference proteome</keyword>
<evidence type="ECO:0000256" key="5">
    <source>
        <dbReference type="ARBA" id="ARBA00022771"/>
    </source>
</evidence>
<dbReference type="FunFam" id="3.30.60.190:FF:000001">
    <property type="entry name" value="box C/D snoRNA protein 1"/>
    <property type="match status" value="1"/>
</dbReference>
<evidence type="ECO:0000256" key="2">
    <source>
        <dbReference type="ARBA" id="ARBA00022517"/>
    </source>
</evidence>
<dbReference type="CDD" id="cd23023">
    <property type="entry name" value="zf-HIT_BCD1"/>
    <property type="match status" value="1"/>
</dbReference>